<feature type="compositionally biased region" description="Polar residues" evidence="1">
    <location>
        <begin position="1"/>
        <end position="12"/>
    </location>
</feature>
<evidence type="ECO:0000313" key="3">
    <source>
        <dbReference type="Proteomes" id="UP000294933"/>
    </source>
</evidence>
<keyword evidence="3" id="KW-1185">Reference proteome</keyword>
<reference evidence="2 3" key="1">
    <citation type="submission" date="2018-06" db="EMBL/GenBank/DDBJ databases">
        <title>A transcriptomic atlas of mushroom development highlights an independent origin of complex multicellularity.</title>
        <authorList>
            <consortium name="DOE Joint Genome Institute"/>
            <person name="Krizsan K."/>
            <person name="Almasi E."/>
            <person name="Merenyi Z."/>
            <person name="Sahu N."/>
            <person name="Viragh M."/>
            <person name="Koszo T."/>
            <person name="Mondo S."/>
            <person name="Kiss B."/>
            <person name="Balint B."/>
            <person name="Kues U."/>
            <person name="Barry K."/>
            <person name="Hegedus J.C."/>
            <person name="Henrissat B."/>
            <person name="Johnson J."/>
            <person name="Lipzen A."/>
            <person name="Ohm R."/>
            <person name="Nagy I."/>
            <person name="Pangilinan J."/>
            <person name="Yan J."/>
            <person name="Xiong Y."/>
            <person name="Grigoriev I.V."/>
            <person name="Hibbett D.S."/>
            <person name="Nagy L.G."/>
        </authorList>
    </citation>
    <scope>NUCLEOTIDE SEQUENCE [LARGE SCALE GENOMIC DNA]</scope>
    <source>
        <strain evidence="2 3">SZMC22713</strain>
    </source>
</reference>
<accession>A0A4Y7PEN6</accession>
<organism evidence="2 3">
    <name type="scientific">Rickenella mellea</name>
    <dbReference type="NCBI Taxonomy" id="50990"/>
    <lineage>
        <taxon>Eukaryota</taxon>
        <taxon>Fungi</taxon>
        <taxon>Dikarya</taxon>
        <taxon>Basidiomycota</taxon>
        <taxon>Agaricomycotina</taxon>
        <taxon>Agaricomycetes</taxon>
        <taxon>Hymenochaetales</taxon>
        <taxon>Rickenellaceae</taxon>
        <taxon>Rickenella</taxon>
    </lineage>
</organism>
<dbReference type="EMBL" id="ML170455">
    <property type="protein sequence ID" value="TDL13817.1"/>
    <property type="molecule type" value="Genomic_DNA"/>
</dbReference>
<sequence>MAKRTPLSSSFSGKKPMTSAASSASSASPPKKKARTGMVTRSQTKAEASAASSSSSPSAPSSTPMKEGVVTRSQTETEREYDEVESMMIIIPETSSGLLFVPDPIAALTYEDAQDSTEFPRVMLTWEELESLDNVNVNCEGEGGFFHEVQMKRGKGKGKMKPGQKVEVLIHEWLYVAICLARAGYKVTYLTWSEFMDKVRDSRQHRYFLEFNCLIGGMDFSTDYLEPNFYGLSAAQAREYKDKIMDIRKKVKVWPEPDQLIQIGDKFKFIQRLEDIARNVTRSKRPQTTLLKRDDDIPSDRVVKRSNSGNGNSVFMPCDGRPPLTWDDLESPDTDMQWFTQSLVVPLRDNGEWRVILVGGKPLYTIHTLNQSKADRSPNWWPELVTKFYTLKQLSALSQRGRLATTKLFKPVGAHPEGVDEFYSFVTDTLNALAPPDEQNIEGNSSSSLRVFCRMDIGVFVDSATNQASYFVNEIEASMNAGVWNGLKGVDLVGDSFATPFSEWLVRTSPKPIRT</sequence>
<dbReference type="VEuPathDB" id="FungiDB:BD410DRAFT_846594"/>
<proteinExistence type="predicted"/>
<dbReference type="AlphaFoldDB" id="A0A4Y7PEN6"/>
<evidence type="ECO:0000256" key="1">
    <source>
        <dbReference type="SAM" id="MobiDB-lite"/>
    </source>
</evidence>
<feature type="region of interest" description="Disordered" evidence="1">
    <location>
        <begin position="1"/>
        <end position="81"/>
    </location>
</feature>
<gene>
    <name evidence="2" type="ORF">BD410DRAFT_846594</name>
</gene>
<dbReference type="OrthoDB" id="3065446at2759"/>
<name>A0A4Y7PEN6_9AGAM</name>
<dbReference type="STRING" id="50990.A0A4Y7PEN6"/>
<protein>
    <submittedName>
        <fullName evidence="2">Uncharacterized protein</fullName>
    </submittedName>
</protein>
<feature type="compositionally biased region" description="Low complexity" evidence="1">
    <location>
        <begin position="48"/>
        <end position="62"/>
    </location>
</feature>
<evidence type="ECO:0000313" key="2">
    <source>
        <dbReference type="EMBL" id="TDL13817.1"/>
    </source>
</evidence>
<feature type="compositionally biased region" description="Low complexity" evidence="1">
    <location>
        <begin position="14"/>
        <end position="29"/>
    </location>
</feature>
<dbReference type="Proteomes" id="UP000294933">
    <property type="component" value="Unassembled WGS sequence"/>
</dbReference>